<keyword evidence="1" id="KW-0378">Hydrolase</keyword>
<dbReference type="GO" id="GO:0004386">
    <property type="term" value="F:helicase activity"/>
    <property type="evidence" value="ECO:0007669"/>
    <property type="project" value="UniProtKB-KW"/>
</dbReference>
<dbReference type="Proteomes" id="UP001054252">
    <property type="component" value="Unassembled WGS sequence"/>
</dbReference>
<keyword evidence="1" id="KW-0067">ATP-binding</keyword>
<feature type="compositionally biased region" description="Basic and acidic residues" evidence="2">
    <location>
        <begin position="140"/>
        <end position="160"/>
    </location>
</feature>
<organism evidence="4 5">
    <name type="scientific">Rubroshorea leprosula</name>
    <dbReference type="NCBI Taxonomy" id="152421"/>
    <lineage>
        <taxon>Eukaryota</taxon>
        <taxon>Viridiplantae</taxon>
        <taxon>Streptophyta</taxon>
        <taxon>Embryophyta</taxon>
        <taxon>Tracheophyta</taxon>
        <taxon>Spermatophyta</taxon>
        <taxon>Magnoliopsida</taxon>
        <taxon>eudicotyledons</taxon>
        <taxon>Gunneridae</taxon>
        <taxon>Pentapetalae</taxon>
        <taxon>rosids</taxon>
        <taxon>malvids</taxon>
        <taxon>Malvales</taxon>
        <taxon>Dipterocarpaceae</taxon>
        <taxon>Rubroshorea</taxon>
    </lineage>
</organism>
<protein>
    <recommendedName>
        <fullName evidence="3">DEAD-box helicase OB fold domain-containing protein</fullName>
    </recommendedName>
</protein>
<feature type="region of interest" description="Disordered" evidence="2">
    <location>
        <begin position="135"/>
        <end position="160"/>
    </location>
</feature>
<comment type="caution">
    <text evidence="4">The sequence shown here is derived from an EMBL/GenBank/DDBJ whole genome shotgun (WGS) entry which is preliminary data.</text>
</comment>
<evidence type="ECO:0000313" key="5">
    <source>
        <dbReference type="Proteomes" id="UP001054252"/>
    </source>
</evidence>
<dbReference type="Pfam" id="PF07717">
    <property type="entry name" value="OB_NTP_bind"/>
    <property type="match status" value="1"/>
</dbReference>
<gene>
    <name evidence="4" type="ORF">SLEP1_g50749</name>
</gene>
<proteinExistence type="predicted"/>
<feature type="domain" description="DEAD-box helicase OB fold" evidence="3">
    <location>
        <begin position="41"/>
        <end position="123"/>
    </location>
</feature>
<dbReference type="EMBL" id="BPVZ01000169">
    <property type="protein sequence ID" value="GKV43459.1"/>
    <property type="molecule type" value="Genomic_DNA"/>
</dbReference>
<keyword evidence="1" id="KW-0547">Nucleotide-binding</keyword>
<keyword evidence="5" id="KW-1185">Reference proteome</keyword>
<evidence type="ECO:0000313" key="4">
    <source>
        <dbReference type="EMBL" id="GKV43459.1"/>
    </source>
</evidence>
<evidence type="ECO:0000256" key="2">
    <source>
        <dbReference type="SAM" id="MobiDB-lite"/>
    </source>
</evidence>
<keyword evidence="1" id="KW-0347">Helicase</keyword>
<reference evidence="4 5" key="1">
    <citation type="journal article" date="2021" name="Commun. Biol.">
        <title>The genome of Shorea leprosula (Dipterocarpaceae) highlights the ecological relevance of drought in aseasonal tropical rainforests.</title>
        <authorList>
            <person name="Ng K.K.S."/>
            <person name="Kobayashi M.J."/>
            <person name="Fawcett J.A."/>
            <person name="Hatakeyama M."/>
            <person name="Paape T."/>
            <person name="Ng C.H."/>
            <person name="Ang C.C."/>
            <person name="Tnah L.H."/>
            <person name="Lee C.T."/>
            <person name="Nishiyama T."/>
            <person name="Sese J."/>
            <person name="O'Brien M.J."/>
            <person name="Copetti D."/>
            <person name="Mohd Noor M.I."/>
            <person name="Ong R.C."/>
            <person name="Putra M."/>
            <person name="Sireger I.Z."/>
            <person name="Indrioko S."/>
            <person name="Kosugi Y."/>
            <person name="Izuno A."/>
            <person name="Isagi Y."/>
            <person name="Lee S.L."/>
            <person name="Shimizu K.K."/>
        </authorList>
    </citation>
    <scope>NUCLEOTIDE SEQUENCE [LARGE SCALE GENOMIC DNA]</scope>
    <source>
        <strain evidence="4">214</strain>
    </source>
</reference>
<accession>A0AAV5M106</accession>
<evidence type="ECO:0000256" key="1">
    <source>
        <dbReference type="ARBA" id="ARBA00022806"/>
    </source>
</evidence>
<sequence length="179" mass="20422">MVFVKDVRKQLSQIMQKMAKGSLDVQANGRRNESQQDYRKLRKALCIGYAGQLAERMIHHNGYRTIGFKSQLVQVHPSSVLRPDEEGLLPNYVVYHELIATSRPYMRNVCAVEMRWVVPILKKLENINVNKLSSGSSAVDRTEKNSSDLPKKDIAAVPDDRDSKIQAARERFLARKAKK</sequence>
<evidence type="ECO:0000259" key="3">
    <source>
        <dbReference type="Pfam" id="PF07717"/>
    </source>
</evidence>
<name>A0AAV5M106_9ROSI</name>
<dbReference type="AlphaFoldDB" id="A0AAV5M106"/>
<dbReference type="InterPro" id="IPR011709">
    <property type="entry name" value="DEAD-box_helicase_OB_fold"/>
</dbReference>